<dbReference type="HOGENOM" id="CLU_060549_0_0_1"/>
<name>J4G772_9APHY</name>
<feature type="transmembrane region" description="Helical" evidence="1">
    <location>
        <begin position="261"/>
        <end position="281"/>
    </location>
</feature>
<dbReference type="GeneID" id="24097159"/>
<feature type="transmembrane region" description="Helical" evidence="1">
    <location>
        <begin position="175"/>
        <end position="194"/>
    </location>
</feature>
<dbReference type="STRING" id="599839.J4G772"/>
<dbReference type="Proteomes" id="UP000006352">
    <property type="component" value="Unassembled WGS sequence"/>
</dbReference>
<evidence type="ECO:0000256" key="1">
    <source>
        <dbReference type="SAM" id="Phobius"/>
    </source>
</evidence>
<keyword evidence="3" id="KW-1185">Reference proteome</keyword>
<evidence type="ECO:0008006" key="4">
    <source>
        <dbReference type="Google" id="ProtNLM"/>
    </source>
</evidence>
<feature type="transmembrane region" description="Helical" evidence="1">
    <location>
        <begin position="100"/>
        <end position="121"/>
    </location>
</feature>
<sequence>MSGPPFNCSELQQLPNPFNELSYMPPGTAHAFQIAQYIMVGSMGALAWELLLNLPTDHRLLFEYRVTFPTIVYYFSRLSTLSYVLSSTIFQTYPTGYCVVIQRVVTISMAISVSSTSLLFYFRMAAVFHNNRLVMAVYVVLWLGVVAGGIMLVVSSTGGSMPLPEYCTMSNMENYGGAIGVMVLIHDTFVFTAISWRIVHHSYGDGENSKKRRMRIFLFGDYLQPISRTLLRDGQFYYVAKIGCNLVIVILFYIYSLSLVYRTFFTIPNVFVTNSMACLIVRHAKLSLGSSGKIHEVEEDKSIPLALPKHDGERHRAGSVSDCTAEPGVTSIRIVKTVNVEQVQDFKIGMGECCDKSI</sequence>
<feature type="transmembrane region" description="Helical" evidence="1">
    <location>
        <begin position="133"/>
        <end position="155"/>
    </location>
</feature>
<organism evidence="2 3">
    <name type="scientific">Fibroporia radiculosa</name>
    <dbReference type="NCBI Taxonomy" id="599839"/>
    <lineage>
        <taxon>Eukaryota</taxon>
        <taxon>Fungi</taxon>
        <taxon>Dikarya</taxon>
        <taxon>Basidiomycota</taxon>
        <taxon>Agaricomycotina</taxon>
        <taxon>Agaricomycetes</taxon>
        <taxon>Polyporales</taxon>
        <taxon>Fibroporiaceae</taxon>
        <taxon>Fibroporia</taxon>
    </lineage>
</organism>
<dbReference type="InParanoid" id="J4G772"/>
<keyword evidence="1" id="KW-0472">Membrane</keyword>
<reference evidence="2 3" key="1">
    <citation type="journal article" date="2012" name="Appl. Environ. Microbiol.">
        <title>Short-read sequencing for genomic analysis of the brown rot fungus Fibroporia radiculosa.</title>
        <authorList>
            <person name="Tang J.D."/>
            <person name="Perkins A.D."/>
            <person name="Sonstegard T.S."/>
            <person name="Schroeder S.G."/>
            <person name="Burgess S.C."/>
            <person name="Diehl S.V."/>
        </authorList>
    </citation>
    <scope>NUCLEOTIDE SEQUENCE [LARGE SCALE GENOMIC DNA]</scope>
    <source>
        <strain evidence="2 3">TFFH 294</strain>
    </source>
</reference>
<keyword evidence="1" id="KW-1133">Transmembrane helix</keyword>
<evidence type="ECO:0000313" key="2">
    <source>
        <dbReference type="EMBL" id="CCM02248.1"/>
    </source>
</evidence>
<protein>
    <recommendedName>
        <fullName evidence="4">G-protein coupled receptors family 1 profile domain-containing protein</fullName>
    </recommendedName>
</protein>
<evidence type="ECO:0000313" key="3">
    <source>
        <dbReference type="Proteomes" id="UP000006352"/>
    </source>
</evidence>
<feature type="transmembrane region" description="Helical" evidence="1">
    <location>
        <begin position="66"/>
        <end position="85"/>
    </location>
</feature>
<accession>J4G772</accession>
<dbReference type="OrthoDB" id="3230658at2759"/>
<dbReference type="EMBL" id="HE797070">
    <property type="protein sequence ID" value="CCM02248.1"/>
    <property type="molecule type" value="Genomic_DNA"/>
</dbReference>
<gene>
    <name evidence="2" type="ORF">FIBRA_04329</name>
</gene>
<proteinExistence type="predicted"/>
<keyword evidence="1" id="KW-0812">Transmembrane</keyword>
<dbReference type="RefSeq" id="XP_012181531.1">
    <property type="nucleotide sequence ID" value="XM_012326141.1"/>
</dbReference>
<dbReference type="AlphaFoldDB" id="J4G772"/>
<feature type="transmembrane region" description="Helical" evidence="1">
    <location>
        <begin position="34"/>
        <end position="54"/>
    </location>
</feature>
<feature type="transmembrane region" description="Helical" evidence="1">
    <location>
        <begin position="236"/>
        <end position="255"/>
    </location>
</feature>